<evidence type="ECO:0000256" key="1">
    <source>
        <dbReference type="ARBA" id="ARBA00004123"/>
    </source>
</evidence>
<feature type="compositionally biased region" description="Low complexity" evidence="8">
    <location>
        <begin position="353"/>
        <end position="365"/>
    </location>
</feature>
<keyword evidence="3" id="KW-0507">mRNA processing</keyword>
<evidence type="ECO:0000256" key="7">
    <source>
        <dbReference type="ARBA" id="ARBA00023242"/>
    </source>
</evidence>
<organism evidence="10 11">
    <name type="scientific">Fusarium albosuccineum</name>
    <dbReference type="NCBI Taxonomy" id="1237068"/>
    <lineage>
        <taxon>Eukaryota</taxon>
        <taxon>Fungi</taxon>
        <taxon>Dikarya</taxon>
        <taxon>Ascomycota</taxon>
        <taxon>Pezizomycotina</taxon>
        <taxon>Sordariomycetes</taxon>
        <taxon>Hypocreomycetidae</taxon>
        <taxon>Hypocreales</taxon>
        <taxon>Nectriaceae</taxon>
        <taxon>Fusarium</taxon>
        <taxon>Fusarium decemcellulare species complex</taxon>
    </lineage>
</organism>
<name>A0A8H4PDZ3_9HYPO</name>
<dbReference type="Pfam" id="PF04696">
    <property type="entry name" value="Pinin_SDK_memA"/>
    <property type="match status" value="1"/>
</dbReference>
<protein>
    <submittedName>
        <fullName evidence="10">Peroxin 26</fullName>
    </submittedName>
</protein>
<evidence type="ECO:0000256" key="8">
    <source>
        <dbReference type="SAM" id="MobiDB-lite"/>
    </source>
</evidence>
<dbReference type="InterPro" id="IPR006786">
    <property type="entry name" value="Pinin_SDK_MemA"/>
</dbReference>
<evidence type="ECO:0000313" key="10">
    <source>
        <dbReference type="EMBL" id="KAF4467358.1"/>
    </source>
</evidence>
<feature type="compositionally biased region" description="Basic residues" evidence="8">
    <location>
        <begin position="919"/>
        <end position="930"/>
    </location>
</feature>
<reference evidence="10 11" key="1">
    <citation type="submission" date="2020-01" db="EMBL/GenBank/DDBJ databases">
        <title>Identification and distribution of gene clusters putatively required for synthesis of sphingolipid metabolism inhibitors in phylogenetically diverse species of the filamentous fungus Fusarium.</title>
        <authorList>
            <person name="Kim H.-S."/>
            <person name="Busman M."/>
            <person name="Brown D.W."/>
            <person name="Divon H."/>
            <person name="Uhlig S."/>
            <person name="Proctor R.H."/>
        </authorList>
    </citation>
    <scope>NUCLEOTIDE SEQUENCE [LARGE SCALE GENOMIC DNA]</scope>
    <source>
        <strain evidence="10 11">NRRL 20459</strain>
    </source>
</reference>
<dbReference type="InterPro" id="IPR039853">
    <property type="entry name" value="Pinin"/>
</dbReference>
<feature type="region of interest" description="Disordered" evidence="8">
    <location>
        <begin position="630"/>
        <end position="762"/>
    </location>
</feature>
<feature type="compositionally biased region" description="Basic and acidic residues" evidence="8">
    <location>
        <begin position="724"/>
        <end position="737"/>
    </location>
</feature>
<feature type="region of interest" description="Disordered" evidence="8">
    <location>
        <begin position="278"/>
        <end position="378"/>
    </location>
</feature>
<sequence>MSANGHNAAYSPTAISSTASVGQSYNILSASISSLSSSTASRHPSQISKTYRQASTLFLTRRLPEALTTLLPLITPPEPVDDGEPAPVARASRTTRIKVWSLYLTILNAIIELEPEEGKDAFGNQEWRALCNKVRDGEIWDEVVRNGYHGVEGDVDSDVVINLATLLLAHARDQIFNQRKLEAYLAASNAPDLDIAGRLAESPSSHASNRYRSPAKGASGANTPRDLNARVKILELYTLHVLLRNDEWDYAREFISVSSVLDDERREAFLQALQSLRDEQQEQERFEKEERQRQEDELQKEIEESKRLRAENEERERKRIEEERARREGSEVDYGIDETPSHSGSSRTRHTRAASSSSSRQSRPSVPKPDAKAVSRAPTLTSRASMVITRLRAIIENMGSTLNANPTLLLKFLAFIMGFILMFGHAGLRGRVKRILGASWTKVKATAGMGVKVYNLGTPVTILFEASALEAIEGIRNALTAAHDTLVLVVAETTLVADSDKRRRSYVGIAYGAFAVALVAEAADGDASLLAAHDKIAEEQTYQQDDVSGDRVVKEEREGDGGWQSSVLEVVMESLQFGAGDFSALLQRSASFGGTGQSPCHTAGSRGGAYVASATLNARFRDVAINGPTFLSLDKGHPRPPPKSTHSARPLGDVPSNTDTDGDAPPQKSQEQDGLKRKASEDRDEGSPKRIKHDDHFREATNERPRRVSSPSRRGSHSNPTNVDADRRRLATQEEKKRGKRLFGGLLSTLSQTTGSTQQKRRLEIERRQQDRLQKQKVEDERVRDEKRARLTEIRMTEQIVFEEKVMQNKHAKMLAMAQYLRTKSHPQIHYLPWKLTEAQETELDGQVRHAKATIEREIEAFKARKERHTRESGQGRVSPSVAEAPVPTPMSEASVDKPRSTNGSEYSARAVEREQHHGQQHHHHHHHHHHDESADVLEEAEEDMVIY</sequence>
<keyword evidence="4" id="KW-0805">Transcription regulation</keyword>
<proteinExistence type="inferred from homology"/>
<feature type="compositionally biased region" description="Basic and acidic residues" evidence="8">
    <location>
        <begin position="862"/>
        <end position="874"/>
    </location>
</feature>
<gene>
    <name evidence="10" type="ORF">FALBO_5776</name>
</gene>
<evidence type="ECO:0000256" key="2">
    <source>
        <dbReference type="ARBA" id="ARBA00010386"/>
    </source>
</evidence>
<dbReference type="PANTHER" id="PTHR12707">
    <property type="entry name" value="PINN"/>
    <property type="match status" value="1"/>
</dbReference>
<keyword evidence="6" id="KW-0508">mRNA splicing</keyword>
<evidence type="ECO:0000313" key="11">
    <source>
        <dbReference type="Proteomes" id="UP000554235"/>
    </source>
</evidence>
<dbReference type="GO" id="GO:0008380">
    <property type="term" value="P:RNA splicing"/>
    <property type="evidence" value="ECO:0007669"/>
    <property type="project" value="UniProtKB-KW"/>
</dbReference>
<feature type="compositionally biased region" description="Low complexity" evidence="8">
    <location>
        <begin position="744"/>
        <end position="758"/>
    </location>
</feature>
<feature type="compositionally biased region" description="Low complexity" evidence="8">
    <location>
        <begin position="708"/>
        <end position="720"/>
    </location>
</feature>
<dbReference type="Proteomes" id="UP000554235">
    <property type="component" value="Unassembled WGS sequence"/>
</dbReference>
<feature type="compositionally biased region" description="Acidic residues" evidence="8">
    <location>
        <begin position="935"/>
        <end position="948"/>
    </location>
</feature>
<dbReference type="AlphaFoldDB" id="A0A8H4PDZ3"/>
<evidence type="ECO:0000256" key="5">
    <source>
        <dbReference type="ARBA" id="ARBA00023163"/>
    </source>
</evidence>
<evidence type="ECO:0000259" key="9">
    <source>
        <dbReference type="Pfam" id="PF04696"/>
    </source>
</evidence>
<accession>A0A8H4PDZ3</accession>
<feature type="compositionally biased region" description="Basic and acidic residues" evidence="8">
    <location>
        <begin position="670"/>
        <end position="706"/>
    </location>
</feature>
<keyword evidence="5" id="KW-0804">Transcription</keyword>
<comment type="subcellular location">
    <subcellularLocation>
        <location evidence="1">Nucleus</location>
    </subcellularLocation>
</comment>
<dbReference type="GO" id="GO:0006397">
    <property type="term" value="P:mRNA processing"/>
    <property type="evidence" value="ECO:0007669"/>
    <property type="project" value="UniProtKB-KW"/>
</dbReference>
<keyword evidence="7" id="KW-0539">Nucleus</keyword>
<feature type="region of interest" description="Disordered" evidence="8">
    <location>
        <begin position="862"/>
        <end position="948"/>
    </location>
</feature>
<feature type="region of interest" description="Disordered" evidence="8">
    <location>
        <begin position="204"/>
        <end position="224"/>
    </location>
</feature>
<dbReference type="PANTHER" id="PTHR12707:SF0">
    <property type="entry name" value="PININ"/>
    <property type="match status" value="1"/>
</dbReference>
<evidence type="ECO:0000256" key="6">
    <source>
        <dbReference type="ARBA" id="ARBA00023187"/>
    </source>
</evidence>
<comment type="similarity">
    <text evidence="2">Belongs to the pinin family.</text>
</comment>
<feature type="domain" description="Pinin/SDK/MemA protein" evidence="9">
    <location>
        <begin position="733"/>
        <end position="848"/>
    </location>
</feature>
<dbReference type="OrthoDB" id="3981028at2759"/>
<evidence type="ECO:0000256" key="4">
    <source>
        <dbReference type="ARBA" id="ARBA00023015"/>
    </source>
</evidence>
<dbReference type="GO" id="GO:0071013">
    <property type="term" value="C:catalytic step 2 spliceosome"/>
    <property type="evidence" value="ECO:0007669"/>
    <property type="project" value="TreeGrafter"/>
</dbReference>
<keyword evidence="11" id="KW-1185">Reference proteome</keyword>
<dbReference type="EMBL" id="JAADYS010000760">
    <property type="protein sequence ID" value="KAF4467358.1"/>
    <property type="molecule type" value="Genomic_DNA"/>
</dbReference>
<evidence type="ECO:0000256" key="3">
    <source>
        <dbReference type="ARBA" id="ARBA00022664"/>
    </source>
</evidence>
<feature type="compositionally biased region" description="Basic and acidic residues" evidence="8">
    <location>
        <begin position="278"/>
        <end position="330"/>
    </location>
</feature>
<comment type="caution">
    <text evidence="10">The sequence shown here is derived from an EMBL/GenBank/DDBJ whole genome shotgun (WGS) entry which is preliminary data.</text>
</comment>